<dbReference type="Proteomes" id="UP000286415">
    <property type="component" value="Unassembled WGS sequence"/>
</dbReference>
<name>A0A3R7DA14_CLOSI</name>
<protein>
    <submittedName>
        <fullName evidence="1">Uncharacterized protein</fullName>
    </submittedName>
</protein>
<proteinExistence type="predicted"/>
<evidence type="ECO:0000313" key="1">
    <source>
        <dbReference type="EMBL" id="KAG5449517.1"/>
    </source>
</evidence>
<dbReference type="AlphaFoldDB" id="A0A3R7DA14"/>
<comment type="caution">
    <text evidence="1">The sequence shown here is derived from an EMBL/GenBank/DDBJ whole genome shotgun (WGS) entry which is preliminary data.</text>
</comment>
<accession>A0A3R7DA14</accession>
<gene>
    <name evidence="1" type="ORF">CSKR_111842</name>
</gene>
<organism evidence="1 2">
    <name type="scientific">Clonorchis sinensis</name>
    <name type="common">Chinese liver fluke</name>
    <dbReference type="NCBI Taxonomy" id="79923"/>
    <lineage>
        <taxon>Eukaryota</taxon>
        <taxon>Metazoa</taxon>
        <taxon>Spiralia</taxon>
        <taxon>Lophotrochozoa</taxon>
        <taxon>Platyhelminthes</taxon>
        <taxon>Trematoda</taxon>
        <taxon>Digenea</taxon>
        <taxon>Opisthorchiida</taxon>
        <taxon>Opisthorchiata</taxon>
        <taxon>Opisthorchiidae</taxon>
        <taxon>Clonorchis</taxon>
    </lineage>
</organism>
<evidence type="ECO:0000313" key="2">
    <source>
        <dbReference type="Proteomes" id="UP000286415"/>
    </source>
</evidence>
<feature type="non-terminal residue" evidence="1">
    <location>
        <position position="1"/>
    </location>
</feature>
<dbReference type="InParanoid" id="A0A3R7DA14"/>
<keyword evidence="2" id="KW-1185">Reference proteome</keyword>
<reference evidence="1 2" key="2">
    <citation type="journal article" date="2021" name="Genomics">
        <title>High-quality reference genome for Clonorchis sinensis.</title>
        <authorList>
            <person name="Young N.D."/>
            <person name="Stroehlein A.J."/>
            <person name="Kinkar L."/>
            <person name="Wang T."/>
            <person name="Sohn W.M."/>
            <person name="Chang B.C.H."/>
            <person name="Kaur P."/>
            <person name="Weisz D."/>
            <person name="Dudchenko O."/>
            <person name="Aiden E.L."/>
            <person name="Korhonen P.K."/>
            <person name="Gasser R.B."/>
        </authorList>
    </citation>
    <scope>NUCLEOTIDE SEQUENCE [LARGE SCALE GENOMIC DNA]</scope>
    <source>
        <strain evidence="1">Cs-k2</strain>
    </source>
</reference>
<dbReference type="EMBL" id="NIRI02000042">
    <property type="protein sequence ID" value="KAG5449517.1"/>
    <property type="molecule type" value="Genomic_DNA"/>
</dbReference>
<dbReference type="OrthoDB" id="6227366at2759"/>
<sequence length="158" mass="18093">YTSNITVSRDTSIDRYSYWEQISPLRVNSNEYFTHEARWLKWLEREFTDRKVRGSNLTSASRLPLSRLGEPGSIAALVLPSGGMIARHRKGLRREFTDRNIRGSKQTSRTRLLLSRFWQAGSISALIFSSGGMAVGHRKGAKAERFCSSELRFTETEY</sequence>
<reference evidence="1 2" key="1">
    <citation type="journal article" date="2018" name="Biotechnol. Adv.">
        <title>Improved genomic resources and new bioinformatic workflow for the carcinogenic parasite Clonorchis sinensis: Biotechnological implications.</title>
        <authorList>
            <person name="Wang D."/>
            <person name="Korhonen P.K."/>
            <person name="Gasser R.B."/>
            <person name="Young N.D."/>
        </authorList>
    </citation>
    <scope>NUCLEOTIDE SEQUENCE [LARGE SCALE GENOMIC DNA]</scope>
    <source>
        <strain evidence="1">Cs-k2</strain>
    </source>
</reference>